<dbReference type="InterPro" id="IPR050708">
    <property type="entry name" value="T6SS_VgrG/RHS"/>
</dbReference>
<name>A0A1M6K0U0_9FLAO</name>
<dbReference type="RefSeq" id="WP_073219510.1">
    <property type="nucleotide sequence ID" value="NZ_FQYV01000019.1"/>
</dbReference>
<dbReference type="AlphaFoldDB" id="A0A1M6K0U0"/>
<protein>
    <submittedName>
        <fullName evidence="1">RHS repeat-associated core domain-containing protein</fullName>
    </submittedName>
</protein>
<proteinExistence type="predicted"/>
<keyword evidence="2" id="KW-1185">Reference proteome</keyword>
<evidence type="ECO:0000313" key="2">
    <source>
        <dbReference type="Proteomes" id="UP000184172"/>
    </source>
</evidence>
<dbReference type="EMBL" id="FQYV01000019">
    <property type="protein sequence ID" value="SHJ52565.1"/>
    <property type="molecule type" value="Genomic_DNA"/>
</dbReference>
<reference evidence="2" key="1">
    <citation type="submission" date="2016-11" db="EMBL/GenBank/DDBJ databases">
        <authorList>
            <person name="Varghese N."/>
            <person name="Submissions S."/>
        </authorList>
    </citation>
    <scope>NUCLEOTIDE SEQUENCE [LARGE SCALE GENOMIC DNA]</scope>
    <source>
        <strain evidence="2">DSM 26349</strain>
    </source>
</reference>
<dbReference type="Gene3D" id="2.180.10.10">
    <property type="entry name" value="RHS repeat-associated core"/>
    <property type="match status" value="1"/>
</dbReference>
<dbReference type="PANTHER" id="PTHR32305:SF15">
    <property type="entry name" value="PROTEIN RHSA-RELATED"/>
    <property type="match status" value="1"/>
</dbReference>
<dbReference type="OrthoDB" id="2972467at2"/>
<sequence>MTNGTTKTAIKHQGYNSDHQIFSEEAGGQIVLTPVNNFLGDSYKYKFGGKEQQTEFDINTYDFGARNYDPALGRWMNLDPLAEMMRRHSPYNYAFNNPNYFIDPDGMAPIATDSYGMSTNTGSVESYSFGSGNESGALKSDGGDILRPTFQDAATKTAYQNTVQNATGGLYQVSQDPLINGGNASFTQVAEGPLTQEQQAFVDAYKSVINSPTVVYQDIVSNDINTDVGSFQNNTMDMADIAQFDAVGKGATSSAGAFIRETVEQLEKAKLGIDKGSMGGEVINLAGKTTYPNYISSHSTAIQAENEVNGNVRTEGFRVDSFLEKNGNVTRQAIIRQVGGTIKVMKQ</sequence>
<evidence type="ECO:0000313" key="1">
    <source>
        <dbReference type="EMBL" id="SHJ52565.1"/>
    </source>
</evidence>
<dbReference type="Proteomes" id="UP000184172">
    <property type="component" value="Unassembled WGS sequence"/>
</dbReference>
<dbReference type="NCBIfam" id="TIGR03696">
    <property type="entry name" value="Rhs_assc_core"/>
    <property type="match status" value="1"/>
</dbReference>
<dbReference type="STRING" id="797419.SAMN05216556_10779"/>
<gene>
    <name evidence="1" type="ORF">SAMN04487908_1192</name>
</gene>
<dbReference type="PANTHER" id="PTHR32305">
    <property type="match status" value="1"/>
</dbReference>
<accession>A0A1M6K0U0</accession>
<organism evidence="1 2">
    <name type="scientific">Aequorivita viscosa</name>
    <dbReference type="NCBI Taxonomy" id="797419"/>
    <lineage>
        <taxon>Bacteria</taxon>
        <taxon>Pseudomonadati</taxon>
        <taxon>Bacteroidota</taxon>
        <taxon>Flavobacteriia</taxon>
        <taxon>Flavobacteriales</taxon>
        <taxon>Flavobacteriaceae</taxon>
        <taxon>Aequorivita</taxon>
    </lineage>
</organism>
<dbReference type="InterPro" id="IPR022385">
    <property type="entry name" value="Rhs_assc_core"/>
</dbReference>